<gene>
    <name evidence="3" type="ORF">FKR81_38545</name>
</gene>
<dbReference type="Proteomes" id="UP000316639">
    <property type="component" value="Unassembled WGS sequence"/>
</dbReference>
<evidence type="ECO:0000256" key="1">
    <source>
        <dbReference type="SAM" id="SignalP"/>
    </source>
</evidence>
<feature type="domain" description="PLAT" evidence="2">
    <location>
        <begin position="31"/>
        <end position="143"/>
    </location>
</feature>
<dbReference type="OrthoDB" id="5197614at2"/>
<name>A0A563EIJ1_9PSEU</name>
<sequence length="143" mass="15531">MKIRSVLLTAALAMIASLAAIVPSASADGISTFYVTIRTADLPDAGTEDHVRLTMFGPNGACGPFQFDKDFHRGDTWVSGKLKCPNIGTPSWISLGKGGGHKDAWYAEYVHIYEEGPGTNVHCEVNYLYPKSSETKFWGCSQI</sequence>
<proteinExistence type="predicted"/>
<dbReference type="InterPro" id="IPR036392">
    <property type="entry name" value="PLAT/LH2_dom_sf"/>
</dbReference>
<dbReference type="Pfam" id="PF01477">
    <property type="entry name" value="PLAT"/>
    <property type="match status" value="1"/>
</dbReference>
<feature type="signal peptide" evidence="1">
    <location>
        <begin position="1"/>
        <end position="27"/>
    </location>
</feature>
<dbReference type="RefSeq" id="WP_146359573.1">
    <property type="nucleotide sequence ID" value="NZ_VOBR01000039.1"/>
</dbReference>
<evidence type="ECO:0000313" key="4">
    <source>
        <dbReference type="Proteomes" id="UP000316639"/>
    </source>
</evidence>
<accession>A0A563EIJ1</accession>
<evidence type="ECO:0000259" key="2">
    <source>
        <dbReference type="PROSITE" id="PS50095"/>
    </source>
</evidence>
<dbReference type="AlphaFoldDB" id="A0A563EIJ1"/>
<reference evidence="3 4" key="1">
    <citation type="submission" date="2019-07" db="EMBL/GenBank/DDBJ databases">
        <title>Lentzea xizangensis sp. nov., isolated from Qinghai-Tibetan Plateau Soils.</title>
        <authorList>
            <person name="Huang J."/>
        </authorList>
    </citation>
    <scope>NUCLEOTIDE SEQUENCE [LARGE SCALE GENOMIC DNA]</scope>
    <source>
        <strain evidence="3 4">FXJ1.1311</strain>
    </source>
</reference>
<dbReference type="InterPro" id="IPR001024">
    <property type="entry name" value="PLAT/LH2_dom"/>
</dbReference>
<keyword evidence="1" id="KW-0732">Signal</keyword>
<dbReference type="EMBL" id="VOBR01000039">
    <property type="protein sequence ID" value="TWP45734.1"/>
    <property type="molecule type" value="Genomic_DNA"/>
</dbReference>
<evidence type="ECO:0000313" key="3">
    <source>
        <dbReference type="EMBL" id="TWP45734.1"/>
    </source>
</evidence>
<organism evidence="3 4">
    <name type="scientific">Lentzea tibetensis</name>
    <dbReference type="NCBI Taxonomy" id="2591470"/>
    <lineage>
        <taxon>Bacteria</taxon>
        <taxon>Bacillati</taxon>
        <taxon>Actinomycetota</taxon>
        <taxon>Actinomycetes</taxon>
        <taxon>Pseudonocardiales</taxon>
        <taxon>Pseudonocardiaceae</taxon>
        <taxon>Lentzea</taxon>
    </lineage>
</organism>
<dbReference type="PROSITE" id="PS50095">
    <property type="entry name" value="PLAT"/>
    <property type="match status" value="1"/>
</dbReference>
<comment type="caution">
    <text evidence="3">The sequence shown here is derived from an EMBL/GenBank/DDBJ whole genome shotgun (WGS) entry which is preliminary data.</text>
</comment>
<dbReference type="Gene3D" id="2.60.60.20">
    <property type="entry name" value="PLAT/LH2 domain"/>
    <property type="match status" value="1"/>
</dbReference>
<keyword evidence="4" id="KW-1185">Reference proteome</keyword>
<protein>
    <recommendedName>
        <fullName evidence="2">PLAT domain-containing protein</fullName>
    </recommendedName>
</protein>
<feature type="chain" id="PRO_5021758267" description="PLAT domain-containing protein" evidence="1">
    <location>
        <begin position="28"/>
        <end position="143"/>
    </location>
</feature>
<dbReference type="SUPFAM" id="SSF49723">
    <property type="entry name" value="Lipase/lipooxygenase domain (PLAT/LH2 domain)"/>
    <property type="match status" value="1"/>
</dbReference>